<keyword evidence="7" id="KW-1185">Reference proteome</keyword>
<evidence type="ECO:0000256" key="2">
    <source>
        <dbReference type="ARBA" id="ARBA00009272"/>
    </source>
</evidence>
<proteinExistence type="inferred from homology"/>
<sequence length="103" mass="11022">MDKIGSVIQQMHQLAEAAGSRAPARQATAPASFADELQRSLARVSQAQEAAYAKAQAFELGEPGVALSDVMIDMQKAGIAFQTTLQVRNRLVSAYQEISSMPV</sequence>
<evidence type="ECO:0000313" key="7">
    <source>
        <dbReference type="Proteomes" id="UP000318405"/>
    </source>
</evidence>
<evidence type="ECO:0000256" key="3">
    <source>
        <dbReference type="ARBA" id="ARBA00023143"/>
    </source>
</evidence>
<dbReference type="InterPro" id="IPR001624">
    <property type="entry name" value="FliE"/>
</dbReference>
<organism evidence="6 7">
    <name type="scientific">Verticiella sediminum</name>
    <dbReference type="NCBI Taxonomy" id="1247510"/>
    <lineage>
        <taxon>Bacteria</taxon>
        <taxon>Pseudomonadati</taxon>
        <taxon>Pseudomonadota</taxon>
        <taxon>Betaproteobacteria</taxon>
        <taxon>Burkholderiales</taxon>
        <taxon>Alcaligenaceae</taxon>
        <taxon>Verticiella</taxon>
    </lineage>
</organism>
<dbReference type="RefSeq" id="WP_143947947.1">
    <property type="nucleotide sequence ID" value="NZ_BAABMB010000002.1"/>
</dbReference>
<keyword evidence="6" id="KW-0969">Cilium</keyword>
<keyword evidence="6" id="KW-0282">Flagellum</keyword>
<evidence type="ECO:0000256" key="5">
    <source>
        <dbReference type="NCBIfam" id="TIGR00205"/>
    </source>
</evidence>
<keyword evidence="6" id="KW-0966">Cell projection</keyword>
<dbReference type="EMBL" id="VLTJ01000020">
    <property type="protein sequence ID" value="TSH95658.1"/>
    <property type="molecule type" value="Genomic_DNA"/>
</dbReference>
<protein>
    <recommendedName>
        <fullName evidence="4 5">Flagellar hook-basal body complex protein FliE</fullName>
    </recommendedName>
</protein>
<dbReference type="Proteomes" id="UP000318405">
    <property type="component" value="Unassembled WGS sequence"/>
</dbReference>
<dbReference type="Pfam" id="PF02049">
    <property type="entry name" value="FliE"/>
    <property type="match status" value="1"/>
</dbReference>
<evidence type="ECO:0000313" key="6">
    <source>
        <dbReference type="EMBL" id="TSH95658.1"/>
    </source>
</evidence>
<keyword evidence="3 4" id="KW-0975">Bacterial flagellum</keyword>
<gene>
    <name evidence="4 6" type="primary">fliE</name>
    <name evidence="6" type="ORF">FOZ76_09670</name>
</gene>
<dbReference type="PRINTS" id="PR01006">
    <property type="entry name" value="FLGHOOKFLIE"/>
</dbReference>
<evidence type="ECO:0000256" key="4">
    <source>
        <dbReference type="HAMAP-Rule" id="MF_00724"/>
    </source>
</evidence>
<dbReference type="HAMAP" id="MF_00724">
    <property type="entry name" value="FliE"/>
    <property type="match status" value="1"/>
</dbReference>
<dbReference type="AlphaFoldDB" id="A0A556ARW0"/>
<comment type="similarity">
    <text evidence="2 4">Belongs to the FliE family.</text>
</comment>
<comment type="subcellular location">
    <subcellularLocation>
        <location evidence="1 4">Bacterial flagellum basal body</location>
    </subcellularLocation>
</comment>
<dbReference type="PANTHER" id="PTHR34653">
    <property type="match status" value="1"/>
</dbReference>
<reference evidence="6 7" key="1">
    <citation type="submission" date="2019-07" db="EMBL/GenBank/DDBJ databases">
        <title>Qingshengfaniella alkalisoli gen. nov., sp. nov., isolated from saline soil.</title>
        <authorList>
            <person name="Xu L."/>
            <person name="Huang X.-X."/>
            <person name="Sun J.-Q."/>
        </authorList>
    </citation>
    <scope>NUCLEOTIDE SEQUENCE [LARGE SCALE GENOMIC DNA]</scope>
    <source>
        <strain evidence="6 7">DSM 27279</strain>
    </source>
</reference>
<dbReference type="PANTHER" id="PTHR34653:SF1">
    <property type="entry name" value="FLAGELLAR HOOK-BASAL BODY COMPLEX PROTEIN FLIE"/>
    <property type="match status" value="1"/>
</dbReference>
<dbReference type="GO" id="GO:0003774">
    <property type="term" value="F:cytoskeletal motor activity"/>
    <property type="evidence" value="ECO:0007669"/>
    <property type="project" value="InterPro"/>
</dbReference>
<accession>A0A556ARW0</accession>
<name>A0A556ARW0_9BURK</name>
<dbReference type="GO" id="GO:0005198">
    <property type="term" value="F:structural molecule activity"/>
    <property type="evidence" value="ECO:0007669"/>
    <property type="project" value="UniProtKB-UniRule"/>
</dbReference>
<dbReference type="GO" id="GO:0071973">
    <property type="term" value="P:bacterial-type flagellum-dependent cell motility"/>
    <property type="evidence" value="ECO:0007669"/>
    <property type="project" value="InterPro"/>
</dbReference>
<comment type="caution">
    <text evidence="6">The sequence shown here is derived from an EMBL/GenBank/DDBJ whole genome shotgun (WGS) entry which is preliminary data.</text>
</comment>
<dbReference type="NCBIfam" id="TIGR00205">
    <property type="entry name" value="fliE"/>
    <property type="match status" value="1"/>
</dbReference>
<dbReference type="GO" id="GO:0009425">
    <property type="term" value="C:bacterial-type flagellum basal body"/>
    <property type="evidence" value="ECO:0007669"/>
    <property type="project" value="UniProtKB-SubCell"/>
</dbReference>
<dbReference type="OrthoDB" id="8909229at2"/>
<evidence type="ECO:0000256" key="1">
    <source>
        <dbReference type="ARBA" id="ARBA00004117"/>
    </source>
</evidence>